<evidence type="ECO:0000313" key="7">
    <source>
        <dbReference type="EMBL" id="KAA8641271.1"/>
    </source>
</evidence>
<keyword evidence="1" id="KW-0805">Transcription regulation</keyword>
<dbReference type="InterPro" id="IPR001138">
    <property type="entry name" value="Zn2Cys6_DnaBD"/>
</dbReference>
<evidence type="ECO:0000256" key="1">
    <source>
        <dbReference type="ARBA" id="ARBA00023015"/>
    </source>
</evidence>
<organism evidence="7 8">
    <name type="scientific">Aspergillus tanneri</name>
    <dbReference type="NCBI Taxonomy" id="1220188"/>
    <lineage>
        <taxon>Eukaryota</taxon>
        <taxon>Fungi</taxon>
        <taxon>Dikarya</taxon>
        <taxon>Ascomycota</taxon>
        <taxon>Pezizomycotina</taxon>
        <taxon>Eurotiomycetes</taxon>
        <taxon>Eurotiomycetidae</taxon>
        <taxon>Eurotiales</taxon>
        <taxon>Aspergillaceae</taxon>
        <taxon>Aspergillus</taxon>
        <taxon>Aspergillus subgen. Circumdati</taxon>
    </lineage>
</organism>
<dbReference type="Gene3D" id="4.10.240.10">
    <property type="entry name" value="Zn(2)-C6 fungal-type DNA-binding domain"/>
    <property type="match status" value="1"/>
</dbReference>
<dbReference type="EMBL" id="QUQM01000014">
    <property type="protein sequence ID" value="KAA8641271.1"/>
    <property type="molecule type" value="Genomic_DNA"/>
</dbReference>
<dbReference type="OrthoDB" id="19261at2759"/>
<evidence type="ECO:0000256" key="3">
    <source>
        <dbReference type="ARBA" id="ARBA00023163"/>
    </source>
</evidence>
<sequence length="108" mass="12015">MLTVQAGWSMLNKSISTMISTTAATEPGERRQCWECRRRRLVCDSSRPACNKCLQPAPVRPGYGSKKPLKWITQGPSSPQSGSTTWIRKRQQFLLPNEASYEQVSAGG</sequence>
<dbReference type="Proteomes" id="UP000324241">
    <property type="component" value="Unassembled WGS sequence"/>
</dbReference>
<feature type="domain" description="Zn(2)-C6 fungal-type" evidence="6">
    <location>
        <begin position="32"/>
        <end position="55"/>
    </location>
</feature>
<evidence type="ECO:0000256" key="2">
    <source>
        <dbReference type="ARBA" id="ARBA00023125"/>
    </source>
</evidence>
<accession>A0A5M9M3K5</accession>
<protein>
    <recommendedName>
        <fullName evidence="6">Zn(2)-C6 fungal-type domain-containing protein</fullName>
    </recommendedName>
</protein>
<dbReference type="GO" id="GO:0009893">
    <property type="term" value="P:positive regulation of metabolic process"/>
    <property type="evidence" value="ECO:0007669"/>
    <property type="project" value="UniProtKB-ARBA"/>
</dbReference>
<dbReference type="CDD" id="cd00067">
    <property type="entry name" value="GAL4"/>
    <property type="match status" value="1"/>
</dbReference>
<dbReference type="GeneID" id="54324774"/>
<evidence type="ECO:0000259" key="6">
    <source>
        <dbReference type="PROSITE" id="PS50048"/>
    </source>
</evidence>
<keyword evidence="4" id="KW-0539">Nucleus</keyword>
<evidence type="ECO:0000313" key="8">
    <source>
        <dbReference type="Proteomes" id="UP000324241"/>
    </source>
</evidence>
<dbReference type="InterPro" id="IPR036864">
    <property type="entry name" value="Zn2-C6_fun-type_DNA-bd_sf"/>
</dbReference>
<gene>
    <name evidence="7" type="ORF">ATNIH1004_002072</name>
</gene>
<dbReference type="SUPFAM" id="SSF57701">
    <property type="entry name" value="Zn2/Cys6 DNA-binding domain"/>
    <property type="match status" value="1"/>
</dbReference>
<feature type="region of interest" description="Disordered" evidence="5">
    <location>
        <begin position="58"/>
        <end position="85"/>
    </location>
</feature>
<dbReference type="PROSITE" id="PS50048">
    <property type="entry name" value="ZN2_CY6_FUNGAL_2"/>
    <property type="match status" value="1"/>
</dbReference>
<reference evidence="7 8" key="1">
    <citation type="submission" date="2019-08" db="EMBL/GenBank/DDBJ databases">
        <title>The genome sequence of a newly discovered highly antifungal drug resistant Aspergillus species, Aspergillus tanneri NIH 1004.</title>
        <authorList>
            <person name="Mounaud S."/>
            <person name="Singh I."/>
            <person name="Joardar V."/>
            <person name="Pakala S."/>
            <person name="Pakala S."/>
            <person name="Venepally P."/>
            <person name="Chung J.K."/>
            <person name="Losada L."/>
            <person name="Nierman W.C."/>
        </authorList>
    </citation>
    <scope>NUCLEOTIDE SEQUENCE [LARGE SCALE GENOMIC DNA]</scope>
    <source>
        <strain evidence="7 8">NIH1004</strain>
    </source>
</reference>
<dbReference type="GO" id="GO:0000981">
    <property type="term" value="F:DNA-binding transcription factor activity, RNA polymerase II-specific"/>
    <property type="evidence" value="ECO:0007669"/>
    <property type="project" value="InterPro"/>
</dbReference>
<feature type="compositionally biased region" description="Polar residues" evidence="5">
    <location>
        <begin position="74"/>
        <end position="85"/>
    </location>
</feature>
<keyword evidence="3" id="KW-0804">Transcription</keyword>
<dbReference type="AlphaFoldDB" id="A0A5M9M3K5"/>
<dbReference type="GO" id="GO:0003677">
    <property type="term" value="F:DNA binding"/>
    <property type="evidence" value="ECO:0007669"/>
    <property type="project" value="UniProtKB-KW"/>
</dbReference>
<evidence type="ECO:0000256" key="4">
    <source>
        <dbReference type="ARBA" id="ARBA00023242"/>
    </source>
</evidence>
<dbReference type="GO" id="GO:0008270">
    <property type="term" value="F:zinc ion binding"/>
    <property type="evidence" value="ECO:0007669"/>
    <property type="project" value="InterPro"/>
</dbReference>
<comment type="caution">
    <text evidence="7">The sequence shown here is derived from an EMBL/GenBank/DDBJ whole genome shotgun (WGS) entry which is preliminary data.</text>
</comment>
<name>A0A5M9M3K5_9EURO</name>
<keyword evidence="2" id="KW-0238">DNA-binding</keyword>
<evidence type="ECO:0000256" key="5">
    <source>
        <dbReference type="SAM" id="MobiDB-lite"/>
    </source>
</evidence>
<proteinExistence type="predicted"/>
<dbReference type="RefSeq" id="XP_033420633.1">
    <property type="nucleotide sequence ID" value="XM_033566767.1"/>
</dbReference>